<proteinExistence type="predicted"/>
<evidence type="ECO:0000256" key="1">
    <source>
        <dbReference type="SAM" id="Coils"/>
    </source>
</evidence>
<name>A0A0T9QQI2_9GAMM</name>
<sequence>MASARQDFDRFVSWVYQSEAIPSDVRQLASLCLANFDALAGTSRNRSQRSIYLAQLMRQQLAQTPEEPPAIEANIEVGEWPWSRLHRLTLGPFRGFRTPESFELDKQITLLYGPNGSGKTSLCEALEYALLGDVEEAGNKRIAARTYLANLHAGRSAPPVLKALDNRGQELDVVSNPDTFRFCFVEKNRIDSFSRIAARPNTQRAELIATLFGMDQFSDFVSHFNESIDNQLILTANKQAVLETRRAGLLTDRQLVDGKAEAFRTLINEESALAESYAPGTTYADLKALFGSEDAPGRLQQLDTILEAVPPAIIGINGPTLQENYDRAETHKNELNRIAADLKAQSDQVSFKGLYEAVLALREPVGDRCPACDTPLAGENHVANDPYEKATTGLQQLEALALLQENQKAAEIDVNRISRELRLILKKIERFIGAEPVTPVGAFLAALPDEPAGFWWEAIAPDNAGINPSLAQIIAIADQIAAQDTATKASQQGRQQLIEERNRLRDFQLRVQVQDQKRQQLKENIDAAGARITGFDETNASLILEVAQEQQDIVRDTPLKTTYDLFLEAIRSYRNQLPGQLMAGLNESAMTLYNSFNRNDLDADKLAALHLPLTGEEKIEISFRGAPERRVDALHVLSEGHVRCLGLAILLAKARSIACPLIVFDDAINAIDHDHRGGIRETIFENDTFEDTQLIVTCHSNEFIKDIQQHLPVRRRNNCRVYLLRHHDGNYQPRIRGNVASANYIARARAGRDVLNDREALAASRQALEMLSEKVWKWLSSHDQGVLTLQITAAGAEPQLRNLCDSLLKRLRTAATFQHANKEPLIAAYGTILGIPEQNLVWTYLNKGTHEEENRDDFDGEHVESVIATLEALDSLDLRLGR</sequence>
<dbReference type="RefSeq" id="WP_072082725.1">
    <property type="nucleotide sequence ID" value="NZ_CQAW01000021.1"/>
</dbReference>
<organism evidence="3 4">
    <name type="scientific">Yersinia thracica</name>
    <dbReference type="NCBI Taxonomy" id="2890319"/>
    <lineage>
        <taxon>Bacteria</taxon>
        <taxon>Pseudomonadati</taxon>
        <taxon>Pseudomonadota</taxon>
        <taxon>Gammaproteobacteria</taxon>
        <taxon>Enterobacterales</taxon>
        <taxon>Yersiniaceae</taxon>
        <taxon>Yersinia</taxon>
    </lineage>
</organism>
<dbReference type="Gene3D" id="3.40.50.300">
    <property type="entry name" value="P-loop containing nucleotide triphosphate hydrolases"/>
    <property type="match status" value="2"/>
</dbReference>
<dbReference type="SUPFAM" id="SSF52540">
    <property type="entry name" value="P-loop containing nucleoside triphosphate hydrolases"/>
    <property type="match status" value="1"/>
</dbReference>
<dbReference type="SMART" id="SM00382">
    <property type="entry name" value="AAA"/>
    <property type="match status" value="1"/>
</dbReference>
<dbReference type="InterPro" id="IPR003593">
    <property type="entry name" value="AAA+_ATPase"/>
</dbReference>
<keyword evidence="1" id="KW-0175">Coiled coil</keyword>
<dbReference type="InterPro" id="IPR027417">
    <property type="entry name" value="P-loop_NTPase"/>
</dbReference>
<dbReference type="PANTHER" id="PTHR32114">
    <property type="entry name" value="ABC TRANSPORTER ABCH.3"/>
    <property type="match status" value="1"/>
</dbReference>
<feature type="domain" description="AAA+ ATPase" evidence="2">
    <location>
        <begin position="105"/>
        <end position="727"/>
    </location>
</feature>
<protein>
    <submittedName>
        <fullName evidence="3">Recombination protein F</fullName>
    </submittedName>
</protein>
<dbReference type="PANTHER" id="PTHR32114:SF2">
    <property type="entry name" value="ABC TRANSPORTER ABCH.3"/>
    <property type="match status" value="1"/>
</dbReference>
<dbReference type="AlphaFoldDB" id="A0A0T9QQI2"/>
<keyword evidence="4" id="KW-1185">Reference proteome</keyword>
<dbReference type="Pfam" id="PF02463">
    <property type="entry name" value="SMC_N"/>
    <property type="match status" value="1"/>
</dbReference>
<evidence type="ECO:0000313" key="4">
    <source>
        <dbReference type="Proteomes" id="UP000041882"/>
    </source>
</evidence>
<feature type="coiled-coil region" evidence="1">
    <location>
        <begin position="504"/>
        <end position="531"/>
    </location>
</feature>
<evidence type="ECO:0000313" key="3">
    <source>
        <dbReference type="EMBL" id="CNI23397.1"/>
    </source>
</evidence>
<dbReference type="EMBL" id="CQAW01000021">
    <property type="protein sequence ID" value="CNI23397.1"/>
    <property type="molecule type" value="Genomic_DNA"/>
</dbReference>
<gene>
    <name evidence="3" type="ORF">ERS008472_03603</name>
</gene>
<dbReference type="InterPro" id="IPR003395">
    <property type="entry name" value="RecF/RecN/SMC_N"/>
</dbReference>
<reference evidence="4" key="1">
    <citation type="submission" date="2015-03" db="EMBL/GenBank/DDBJ databases">
        <authorList>
            <consortium name="Pathogen Informatics"/>
            <person name="Murphy D."/>
        </authorList>
    </citation>
    <scope>NUCLEOTIDE SEQUENCE [LARGE SCALE GENOMIC DNA]</scope>
    <source>
        <strain evidence="4">IP6945</strain>
    </source>
</reference>
<accession>A0A0T9QQI2</accession>
<evidence type="ECO:0000259" key="2">
    <source>
        <dbReference type="SMART" id="SM00382"/>
    </source>
</evidence>
<dbReference type="Proteomes" id="UP000041882">
    <property type="component" value="Unassembled WGS sequence"/>
</dbReference>